<gene>
    <name evidence="2" type="ORF">D9756_011339</name>
</gene>
<dbReference type="GO" id="GO:0009052">
    <property type="term" value="P:pentose-phosphate shunt, non-oxidative branch"/>
    <property type="evidence" value="ECO:0007669"/>
    <property type="project" value="TreeGrafter"/>
</dbReference>
<evidence type="ECO:0000313" key="2">
    <source>
        <dbReference type="EMBL" id="KAF5343836.1"/>
    </source>
</evidence>
<dbReference type="InterPro" id="IPR001585">
    <property type="entry name" value="TAL/FSA"/>
</dbReference>
<evidence type="ECO:0008006" key="4">
    <source>
        <dbReference type="Google" id="ProtNLM"/>
    </source>
</evidence>
<keyword evidence="3" id="KW-1185">Reference proteome</keyword>
<organism evidence="2 3">
    <name type="scientific">Leucocoprinus leucothites</name>
    <dbReference type="NCBI Taxonomy" id="201217"/>
    <lineage>
        <taxon>Eukaryota</taxon>
        <taxon>Fungi</taxon>
        <taxon>Dikarya</taxon>
        <taxon>Basidiomycota</taxon>
        <taxon>Agaricomycotina</taxon>
        <taxon>Agaricomycetes</taxon>
        <taxon>Agaricomycetidae</taxon>
        <taxon>Agaricales</taxon>
        <taxon>Agaricineae</taxon>
        <taxon>Agaricaceae</taxon>
        <taxon>Leucocoprinus</taxon>
    </lineage>
</organism>
<dbReference type="PANTHER" id="PTHR10683:SF39">
    <property type="entry name" value="TRANSALDOLASE"/>
    <property type="match status" value="1"/>
</dbReference>
<dbReference type="GO" id="GO:0004801">
    <property type="term" value="F:transaldolase activity"/>
    <property type="evidence" value="ECO:0007669"/>
    <property type="project" value="TreeGrafter"/>
</dbReference>
<reference evidence="2 3" key="1">
    <citation type="journal article" date="2020" name="ISME J.">
        <title>Uncovering the hidden diversity of litter-decomposition mechanisms in mushroom-forming fungi.</title>
        <authorList>
            <person name="Floudas D."/>
            <person name="Bentzer J."/>
            <person name="Ahren D."/>
            <person name="Johansson T."/>
            <person name="Persson P."/>
            <person name="Tunlid A."/>
        </authorList>
    </citation>
    <scope>NUCLEOTIDE SEQUENCE [LARGE SCALE GENOMIC DNA]</scope>
    <source>
        <strain evidence="2 3">CBS 146.42</strain>
    </source>
</reference>
<dbReference type="SUPFAM" id="SSF51569">
    <property type="entry name" value="Aldolase"/>
    <property type="match status" value="1"/>
</dbReference>
<dbReference type="Pfam" id="PF00923">
    <property type="entry name" value="TAL_FSA"/>
    <property type="match status" value="1"/>
</dbReference>
<evidence type="ECO:0000313" key="3">
    <source>
        <dbReference type="Proteomes" id="UP000559027"/>
    </source>
</evidence>
<dbReference type="InterPro" id="IPR013785">
    <property type="entry name" value="Aldolase_TIM"/>
</dbReference>
<dbReference type="AlphaFoldDB" id="A0A8H5CL76"/>
<dbReference type="GO" id="GO:0005975">
    <property type="term" value="P:carbohydrate metabolic process"/>
    <property type="evidence" value="ECO:0007669"/>
    <property type="project" value="InterPro"/>
</dbReference>
<sequence length="351" mass="38343">MATSLLQQLRSLVVVDVDCMDPDVAKRHTTQEEQFHDMTSNQALVLTETIKPENEGLIKEAIGYVQSKNLDQDPDTFKMDVLDTITVLLGKRVLPYLKGSVHAQTSPSVAYDTEKTIAHAKKLVALFAEHGIPKERVCIKIPSTPESILACQYLQKIGIQTLATTLFSLPQALAASQAGCKYVAPYFNGIIPQHCIVVSMLLNKRDRAPRALSKVNVEGVCQSCDRTSMSQVILSIVAAFREIKSSTLALPASIVTPNEVVALASFQPHHITISGGVLDQLAALPAIREIEPTPCTTDIASFLGKNYLADGGQLLREAITTDVETQRKVTDALAIFDDCERKTKEFLDTVL</sequence>
<protein>
    <recommendedName>
        <fullName evidence="4">Transaldolase</fullName>
    </recommendedName>
</protein>
<dbReference type="Gene3D" id="3.20.20.70">
    <property type="entry name" value="Aldolase class I"/>
    <property type="match status" value="1"/>
</dbReference>
<dbReference type="EMBL" id="JAACJO010000081">
    <property type="protein sequence ID" value="KAF5343836.1"/>
    <property type="molecule type" value="Genomic_DNA"/>
</dbReference>
<comment type="caution">
    <text evidence="2">The sequence shown here is derived from an EMBL/GenBank/DDBJ whole genome shotgun (WGS) entry which is preliminary data.</text>
</comment>
<dbReference type="PANTHER" id="PTHR10683">
    <property type="entry name" value="TRANSALDOLASE"/>
    <property type="match status" value="1"/>
</dbReference>
<dbReference type="Proteomes" id="UP000559027">
    <property type="component" value="Unassembled WGS sequence"/>
</dbReference>
<evidence type="ECO:0000256" key="1">
    <source>
        <dbReference type="ARBA" id="ARBA00023270"/>
    </source>
</evidence>
<dbReference type="OrthoDB" id="1711136at2759"/>
<name>A0A8H5CL76_9AGAR</name>
<proteinExistence type="predicted"/>
<accession>A0A8H5CL76</accession>
<keyword evidence="1" id="KW-0704">Schiff base</keyword>